<feature type="region of interest" description="Disordered" evidence="1">
    <location>
        <begin position="1"/>
        <end position="30"/>
    </location>
</feature>
<keyword evidence="3" id="KW-1185">Reference proteome</keyword>
<evidence type="ECO:0000256" key="1">
    <source>
        <dbReference type="SAM" id="MobiDB-lite"/>
    </source>
</evidence>
<dbReference type="Proteomes" id="UP000608513">
    <property type="component" value="Unassembled WGS sequence"/>
</dbReference>
<evidence type="ECO:0000313" key="3">
    <source>
        <dbReference type="Proteomes" id="UP000608513"/>
    </source>
</evidence>
<comment type="caution">
    <text evidence="2">The sequence shown here is derived from an EMBL/GenBank/DDBJ whole genome shotgun (WGS) entry which is preliminary data.</text>
</comment>
<proteinExistence type="predicted"/>
<sequence>MSTRNGPHARAHSIDDRPGSSGSGSKNTARYSRAEYAKVLALQEEVARADADYQRLRLAYLDVVEHEPTHEVAIAMIGADMDRAHARLQALIGLPRLPFTHEPSSVMRRDAQRVADEKH</sequence>
<gene>
    <name evidence="2" type="ORF">H8N03_15520</name>
</gene>
<dbReference type="AlphaFoldDB" id="A0A923SFX0"/>
<organism evidence="2 3">
    <name type="scientific">Ramlibacter cellulosilyticus</name>
    <dbReference type="NCBI Taxonomy" id="2764187"/>
    <lineage>
        <taxon>Bacteria</taxon>
        <taxon>Pseudomonadati</taxon>
        <taxon>Pseudomonadota</taxon>
        <taxon>Betaproteobacteria</taxon>
        <taxon>Burkholderiales</taxon>
        <taxon>Comamonadaceae</taxon>
        <taxon>Ramlibacter</taxon>
    </lineage>
</organism>
<evidence type="ECO:0000313" key="2">
    <source>
        <dbReference type="EMBL" id="MBC5784362.1"/>
    </source>
</evidence>
<protein>
    <submittedName>
        <fullName evidence="2">Uncharacterized protein</fullName>
    </submittedName>
</protein>
<dbReference type="RefSeq" id="WP_187077109.1">
    <property type="nucleotide sequence ID" value="NZ_JACORT010000006.1"/>
</dbReference>
<reference evidence="2" key="1">
    <citation type="submission" date="2020-08" db="EMBL/GenBank/DDBJ databases">
        <title>Ramlibacter sp. USB13 16S ribosomal RNA gene genome sequencing and assembly.</title>
        <authorList>
            <person name="Kang M."/>
        </authorList>
    </citation>
    <scope>NUCLEOTIDE SEQUENCE</scope>
    <source>
        <strain evidence="2">USB13</strain>
    </source>
</reference>
<accession>A0A923SFX0</accession>
<dbReference type="EMBL" id="JACORT010000006">
    <property type="protein sequence ID" value="MBC5784362.1"/>
    <property type="molecule type" value="Genomic_DNA"/>
</dbReference>
<name>A0A923SFX0_9BURK</name>